<dbReference type="AlphaFoldDB" id="A0A6M8HUF7"/>
<evidence type="ECO:0000313" key="1">
    <source>
        <dbReference type="EMBL" id="QKE91831.1"/>
    </source>
</evidence>
<organism evidence="1 2">
    <name type="scientific">Lichenicola cladoniae</name>
    <dbReference type="NCBI Taxonomy" id="1484109"/>
    <lineage>
        <taxon>Bacteria</taxon>
        <taxon>Pseudomonadati</taxon>
        <taxon>Pseudomonadota</taxon>
        <taxon>Alphaproteobacteria</taxon>
        <taxon>Acetobacterales</taxon>
        <taxon>Acetobacteraceae</taxon>
        <taxon>Lichenicola</taxon>
    </lineage>
</organism>
<dbReference type="RefSeq" id="WP_171835776.1">
    <property type="nucleotide sequence ID" value="NZ_CP053708.1"/>
</dbReference>
<evidence type="ECO:0000313" key="2">
    <source>
        <dbReference type="Proteomes" id="UP000500767"/>
    </source>
</evidence>
<protein>
    <submittedName>
        <fullName evidence="1">Uncharacterized protein</fullName>
    </submittedName>
</protein>
<name>A0A6M8HUF7_9PROT</name>
<dbReference type="KEGG" id="lck:HN018_18950"/>
<sequence>MNNTDLSPSLQEEMIRQTHAVGGLTLYTAPIRLHNEVGAYLYRSMPLEEARIWFTAGFFNQPNNSTSWSTDWEYSRSYLIGAKCEKKKNFRVQLEVPAHDVLNRLQAIGAMPKYESTPTGEEAATWGTGRTEIGRKANNEQNAGLHSLYLQRQADLMDTSLQNLSKKNALSTKNAKEVQNALFRTMFKDKVPLARVVARLVG</sequence>
<dbReference type="EMBL" id="CP053708">
    <property type="protein sequence ID" value="QKE91831.1"/>
    <property type="molecule type" value="Genomic_DNA"/>
</dbReference>
<dbReference type="Proteomes" id="UP000500767">
    <property type="component" value="Chromosome"/>
</dbReference>
<reference evidence="1 2" key="1">
    <citation type="journal article" date="2014" name="World J. Microbiol. Biotechnol.">
        <title>Biodiversity and physiological characteristics of Antarctic and Arctic lichens-associated bacteria.</title>
        <authorList>
            <person name="Lee Y.M."/>
            <person name="Kim E.H."/>
            <person name="Lee H.K."/>
            <person name="Hong S.G."/>
        </authorList>
    </citation>
    <scope>NUCLEOTIDE SEQUENCE [LARGE SCALE GENOMIC DNA]</scope>
    <source>
        <strain evidence="1 2">PAMC 26569</strain>
    </source>
</reference>
<proteinExistence type="predicted"/>
<gene>
    <name evidence="1" type="ORF">HN018_18950</name>
</gene>
<keyword evidence="2" id="KW-1185">Reference proteome</keyword>
<accession>A0A6M8HUF7</accession>